<keyword evidence="1" id="KW-0472">Membrane</keyword>
<keyword evidence="1" id="KW-0812">Transmembrane</keyword>
<gene>
    <name evidence="2" type="ORF">SNE40_022556</name>
</gene>
<evidence type="ECO:0000256" key="1">
    <source>
        <dbReference type="SAM" id="Phobius"/>
    </source>
</evidence>
<name>A0AAN8G5P5_PATCE</name>
<dbReference type="AlphaFoldDB" id="A0AAN8G5P5"/>
<evidence type="ECO:0000313" key="2">
    <source>
        <dbReference type="EMBL" id="KAK6165673.1"/>
    </source>
</evidence>
<sequence length="83" mass="9486">MNSAIIDWVDGNTDAEWKCSLQKLLYLLIILLYVTIVVGDKDARNNEEATDRRVVAELMLVELQAKGQVNEPSERRSEITSHR</sequence>
<dbReference type="Proteomes" id="UP001347796">
    <property type="component" value="Unassembled WGS sequence"/>
</dbReference>
<feature type="transmembrane region" description="Helical" evidence="1">
    <location>
        <begin position="20"/>
        <end position="38"/>
    </location>
</feature>
<protein>
    <submittedName>
        <fullName evidence="2">Uncharacterized protein</fullName>
    </submittedName>
</protein>
<comment type="caution">
    <text evidence="2">The sequence shown here is derived from an EMBL/GenBank/DDBJ whole genome shotgun (WGS) entry which is preliminary data.</text>
</comment>
<evidence type="ECO:0000313" key="3">
    <source>
        <dbReference type="Proteomes" id="UP001347796"/>
    </source>
</evidence>
<organism evidence="2 3">
    <name type="scientific">Patella caerulea</name>
    <name type="common">Rayed Mediterranean limpet</name>
    <dbReference type="NCBI Taxonomy" id="87958"/>
    <lineage>
        <taxon>Eukaryota</taxon>
        <taxon>Metazoa</taxon>
        <taxon>Spiralia</taxon>
        <taxon>Lophotrochozoa</taxon>
        <taxon>Mollusca</taxon>
        <taxon>Gastropoda</taxon>
        <taxon>Patellogastropoda</taxon>
        <taxon>Patelloidea</taxon>
        <taxon>Patellidae</taxon>
        <taxon>Patella</taxon>
    </lineage>
</organism>
<dbReference type="EMBL" id="JAZGQO010000021">
    <property type="protein sequence ID" value="KAK6165673.1"/>
    <property type="molecule type" value="Genomic_DNA"/>
</dbReference>
<keyword evidence="3" id="KW-1185">Reference proteome</keyword>
<accession>A0AAN8G5P5</accession>
<reference evidence="2 3" key="1">
    <citation type="submission" date="2024-01" db="EMBL/GenBank/DDBJ databases">
        <title>The genome of the rayed Mediterranean limpet Patella caerulea (Linnaeus, 1758).</title>
        <authorList>
            <person name="Anh-Thu Weber A."/>
            <person name="Halstead-Nussloch G."/>
        </authorList>
    </citation>
    <scope>NUCLEOTIDE SEQUENCE [LARGE SCALE GENOMIC DNA]</scope>
    <source>
        <strain evidence="2">AATW-2023a</strain>
        <tissue evidence="2">Whole specimen</tissue>
    </source>
</reference>
<keyword evidence="1" id="KW-1133">Transmembrane helix</keyword>
<proteinExistence type="predicted"/>